<dbReference type="EMBL" id="CM041552">
    <property type="protein sequence ID" value="KAI3354250.1"/>
    <property type="molecule type" value="Genomic_DNA"/>
</dbReference>
<keyword evidence="2" id="KW-1185">Reference proteome</keyword>
<organism evidence="1 2">
    <name type="scientific">Scortum barcoo</name>
    <name type="common">barcoo grunter</name>
    <dbReference type="NCBI Taxonomy" id="214431"/>
    <lineage>
        <taxon>Eukaryota</taxon>
        <taxon>Metazoa</taxon>
        <taxon>Chordata</taxon>
        <taxon>Craniata</taxon>
        <taxon>Vertebrata</taxon>
        <taxon>Euteleostomi</taxon>
        <taxon>Actinopterygii</taxon>
        <taxon>Neopterygii</taxon>
        <taxon>Teleostei</taxon>
        <taxon>Neoteleostei</taxon>
        <taxon>Acanthomorphata</taxon>
        <taxon>Eupercaria</taxon>
        <taxon>Centrarchiformes</taxon>
        <taxon>Terapontoidei</taxon>
        <taxon>Terapontidae</taxon>
        <taxon>Scortum</taxon>
    </lineage>
</organism>
<evidence type="ECO:0000313" key="1">
    <source>
        <dbReference type="EMBL" id="KAI3354250.1"/>
    </source>
</evidence>
<proteinExistence type="predicted"/>
<accession>A0ACB8VFJ6</accession>
<feature type="non-terminal residue" evidence="1">
    <location>
        <position position="1"/>
    </location>
</feature>
<evidence type="ECO:0000313" key="2">
    <source>
        <dbReference type="Proteomes" id="UP000831701"/>
    </source>
</evidence>
<protein>
    <submittedName>
        <fullName evidence="1">Uncharacterized protein</fullName>
    </submittedName>
</protein>
<comment type="caution">
    <text evidence="1">The sequence shown here is derived from an EMBL/GenBank/DDBJ whole genome shotgun (WGS) entry which is preliminary data.</text>
</comment>
<dbReference type="Proteomes" id="UP000831701">
    <property type="component" value="Chromosome 22"/>
</dbReference>
<feature type="non-terminal residue" evidence="1">
    <location>
        <position position="299"/>
    </location>
</feature>
<sequence>DSSHDLGVEVCIPVHKNPKILCLKDYHPVALTSTIMKCFEQVSQIISSPPSLPDSLDPLQFANVVERRLQDGGVARKLPGEFHPRKLLSYIKCKITAQRSTPSCPPSSPSSETSGSTAPCVTGSCNLPDGQTPGCADGQHHILHPDSEHRRPPGLCAQPSAVCTPCSRMNCVATNSSNTIIKFTDDTTVIGLITGDAETAYREPSTQRRRQREEHAPLSINGTMVERVSSFRFLRVHISEDLTWTHHTDFVTKSARQWLFFPRSSCTTLNRKALQRVVKAAQHIASMELPSMEDPYSQR</sequence>
<gene>
    <name evidence="1" type="ORF">L3Q82_018794</name>
</gene>
<reference evidence="1" key="1">
    <citation type="submission" date="2022-04" db="EMBL/GenBank/DDBJ databases">
        <title>Jade perch genome.</title>
        <authorList>
            <person name="Chao B."/>
        </authorList>
    </citation>
    <scope>NUCLEOTIDE SEQUENCE</scope>
    <source>
        <strain evidence="1">CB-2022</strain>
    </source>
</reference>
<name>A0ACB8VFJ6_9TELE</name>